<name>A0A8T2XUW5_POPDE</name>
<comment type="caution">
    <text evidence="1">The sequence shown here is derived from an EMBL/GenBank/DDBJ whole genome shotgun (WGS) entry which is preliminary data.</text>
</comment>
<dbReference type="InterPro" id="IPR046341">
    <property type="entry name" value="SET_dom_sf"/>
</dbReference>
<dbReference type="EMBL" id="JACEGQ020000010">
    <property type="protein sequence ID" value="KAH8496639.1"/>
    <property type="molecule type" value="Genomic_DNA"/>
</dbReference>
<proteinExistence type="predicted"/>
<dbReference type="InterPro" id="IPR053209">
    <property type="entry name" value="Gramillin-biosynth_MTr"/>
</dbReference>
<organism evidence="1 2">
    <name type="scientific">Populus deltoides</name>
    <name type="common">Eastern poplar</name>
    <name type="synonym">Eastern cottonwood</name>
    <dbReference type="NCBI Taxonomy" id="3696"/>
    <lineage>
        <taxon>Eukaryota</taxon>
        <taxon>Viridiplantae</taxon>
        <taxon>Streptophyta</taxon>
        <taxon>Embryophyta</taxon>
        <taxon>Tracheophyta</taxon>
        <taxon>Spermatophyta</taxon>
        <taxon>Magnoliopsida</taxon>
        <taxon>eudicotyledons</taxon>
        <taxon>Gunneridae</taxon>
        <taxon>Pentapetalae</taxon>
        <taxon>rosids</taxon>
        <taxon>fabids</taxon>
        <taxon>Malpighiales</taxon>
        <taxon>Salicaceae</taxon>
        <taxon>Saliceae</taxon>
        <taxon>Populus</taxon>
    </lineage>
</organism>
<dbReference type="SUPFAM" id="SSF82199">
    <property type="entry name" value="SET domain"/>
    <property type="match status" value="1"/>
</dbReference>
<accession>A0A8T2XUW5</accession>
<evidence type="ECO:0008006" key="3">
    <source>
        <dbReference type="Google" id="ProtNLM"/>
    </source>
</evidence>
<keyword evidence="2" id="KW-1185">Reference proteome</keyword>
<evidence type="ECO:0000313" key="1">
    <source>
        <dbReference type="EMBL" id="KAH8496639.1"/>
    </source>
</evidence>
<dbReference type="AlphaFoldDB" id="A0A8T2XUW5"/>
<sequence length="102" mass="12123">MDNQMRNLIRDVKAGEEITSAYCDVLSPLSKRKEMPKTWFFRCICRRCKYEEEMCSKQEMKETDLEIGVDRGIDVGSAIFRLEEGMRSLWLHVLKLMAWRNQ</sequence>
<dbReference type="Gene3D" id="2.170.270.10">
    <property type="entry name" value="SET domain"/>
    <property type="match status" value="1"/>
</dbReference>
<dbReference type="PANTHER" id="PTHR47643:SF2">
    <property type="entry name" value="TPR DOMAIN PROTEIN (AFU_ORTHOLOGUE AFUA_5G12710)"/>
    <property type="match status" value="1"/>
</dbReference>
<protein>
    <recommendedName>
        <fullName evidence="3">SET domain-containing protein</fullName>
    </recommendedName>
</protein>
<dbReference type="Proteomes" id="UP000807159">
    <property type="component" value="Chromosome 10"/>
</dbReference>
<gene>
    <name evidence="1" type="ORF">H0E87_019400</name>
</gene>
<dbReference type="PANTHER" id="PTHR47643">
    <property type="entry name" value="TPR DOMAIN PROTEIN (AFU_ORTHOLOGUE AFUA_5G12710)"/>
    <property type="match status" value="1"/>
</dbReference>
<evidence type="ECO:0000313" key="2">
    <source>
        <dbReference type="Proteomes" id="UP000807159"/>
    </source>
</evidence>
<reference evidence="1" key="1">
    <citation type="journal article" date="2021" name="J. Hered.">
        <title>Genome Assembly of Salicaceae Populus deltoides (Eastern Cottonwood) I-69 Based on Nanopore Sequencing and Hi-C Technologies.</title>
        <authorList>
            <person name="Bai S."/>
            <person name="Wu H."/>
            <person name="Zhang J."/>
            <person name="Pan Z."/>
            <person name="Zhao W."/>
            <person name="Li Z."/>
            <person name="Tong C."/>
        </authorList>
    </citation>
    <scope>NUCLEOTIDE SEQUENCE</scope>
    <source>
        <tissue evidence="1">Leaf</tissue>
    </source>
</reference>